<gene>
    <name evidence="1" type="ORF">Q7C36_005059</name>
</gene>
<reference evidence="1" key="1">
    <citation type="submission" date="2023-08" db="EMBL/GenBank/DDBJ databases">
        <title>Pelteobagrus vachellii genome.</title>
        <authorList>
            <person name="Liu H."/>
        </authorList>
    </citation>
    <scope>NUCLEOTIDE SEQUENCE</scope>
    <source>
        <strain evidence="1">PRFRI_2022a</strain>
        <tissue evidence="1">Muscle</tissue>
    </source>
</reference>
<organism evidence="1 2">
    <name type="scientific">Tachysurus vachellii</name>
    <name type="common">Darkbarbel catfish</name>
    <name type="synonym">Pelteobagrus vachellii</name>
    <dbReference type="NCBI Taxonomy" id="175792"/>
    <lineage>
        <taxon>Eukaryota</taxon>
        <taxon>Metazoa</taxon>
        <taxon>Chordata</taxon>
        <taxon>Craniata</taxon>
        <taxon>Vertebrata</taxon>
        <taxon>Euteleostomi</taxon>
        <taxon>Actinopterygii</taxon>
        <taxon>Neopterygii</taxon>
        <taxon>Teleostei</taxon>
        <taxon>Ostariophysi</taxon>
        <taxon>Siluriformes</taxon>
        <taxon>Bagridae</taxon>
        <taxon>Tachysurus</taxon>
    </lineage>
</organism>
<comment type="caution">
    <text evidence="1">The sequence shown here is derived from an EMBL/GenBank/DDBJ whole genome shotgun (WGS) entry which is preliminary data.</text>
</comment>
<evidence type="ECO:0000313" key="2">
    <source>
        <dbReference type="Proteomes" id="UP001187315"/>
    </source>
</evidence>
<keyword evidence="2" id="KW-1185">Reference proteome</keyword>
<name>A0AA88NNJ9_TACVA</name>
<accession>A0AA88NNJ9</accession>
<proteinExistence type="predicted"/>
<sequence>MATYSQTPEREKRRCAAFRCRCSYCWPARFLTPVAITTASEKQKCSLQPGRFLNFKSASPEATSGCLRSTRRPCPSGTQTSASKGRTISLCLFTGTSLPFCPFSNCS</sequence>
<dbReference type="Proteomes" id="UP001187315">
    <property type="component" value="Unassembled WGS sequence"/>
</dbReference>
<protein>
    <submittedName>
        <fullName evidence="1">Uncharacterized protein</fullName>
    </submittedName>
</protein>
<dbReference type="EMBL" id="JAVHJS010000004">
    <property type="protein sequence ID" value="KAK2860893.1"/>
    <property type="molecule type" value="Genomic_DNA"/>
</dbReference>
<evidence type="ECO:0000313" key="1">
    <source>
        <dbReference type="EMBL" id="KAK2860893.1"/>
    </source>
</evidence>
<dbReference type="AlphaFoldDB" id="A0AA88NNJ9"/>